<dbReference type="Gene3D" id="1.25.10.10">
    <property type="entry name" value="Leucine-rich Repeat Variant"/>
    <property type="match status" value="1"/>
</dbReference>
<reference evidence="6" key="2">
    <citation type="submission" date="2019-06" db="EMBL/GenBank/DDBJ databases">
        <title>Genomics analysis of Aphanomyces spp. identifies a new class of oomycete effector associated with host adaptation.</title>
        <authorList>
            <person name="Gaulin E."/>
        </authorList>
    </citation>
    <scope>NUCLEOTIDE SEQUENCE</scope>
    <source>
        <strain evidence="6">CBS 578.67</strain>
    </source>
</reference>
<evidence type="ECO:0000256" key="1">
    <source>
        <dbReference type="ARBA" id="ARBA00004308"/>
    </source>
</evidence>
<keyword evidence="2" id="KW-0813">Transport</keyword>
<evidence type="ECO:0000313" key="7">
    <source>
        <dbReference type="EMBL" id="VFT91256.1"/>
    </source>
</evidence>
<protein>
    <submittedName>
        <fullName evidence="7">Aste57867_14434 protein</fullName>
    </submittedName>
</protein>
<evidence type="ECO:0000256" key="2">
    <source>
        <dbReference type="ARBA" id="ARBA00022448"/>
    </source>
</evidence>
<feature type="compositionally biased region" description="Basic and acidic residues" evidence="5">
    <location>
        <begin position="292"/>
        <end position="305"/>
    </location>
</feature>
<gene>
    <name evidence="7" type="primary">Aste57867_14434</name>
    <name evidence="6" type="ORF">As57867_014380</name>
    <name evidence="7" type="ORF">ASTE57867_14434</name>
</gene>
<evidence type="ECO:0000313" key="8">
    <source>
        <dbReference type="Proteomes" id="UP000332933"/>
    </source>
</evidence>
<reference evidence="7 8" key="1">
    <citation type="submission" date="2019-03" db="EMBL/GenBank/DDBJ databases">
        <authorList>
            <person name="Gaulin E."/>
            <person name="Dumas B."/>
        </authorList>
    </citation>
    <scope>NUCLEOTIDE SEQUENCE [LARGE SCALE GENOMIC DNA]</scope>
    <source>
        <strain evidence="7">CBS 568.67</strain>
    </source>
</reference>
<dbReference type="AlphaFoldDB" id="A0A485L0Z7"/>
<evidence type="ECO:0000313" key="6">
    <source>
        <dbReference type="EMBL" id="KAF0694707.1"/>
    </source>
</evidence>
<feature type="compositionally biased region" description="Polar residues" evidence="5">
    <location>
        <begin position="306"/>
        <end position="318"/>
    </location>
</feature>
<organism evidence="7 8">
    <name type="scientific">Aphanomyces stellatus</name>
    <dbReference type="NCBI Taxonomy" id="120398"/>
    <lineage>
        <taxon>Eukaryota</taxon>
        <taxon>Sar</taxon>
        <taxon>Stramenopiles</taxon>
        <taxon>Oomycota</taxon>
        <taxon>Saprolegniomycetes</taxon>
        <taxon>Saprolegniales</taxon>
        <taxon>Verrucalvaceae</taxon>
        <taxon>Aphanomyces</taxon>
    </lineage>
</organism>
<dbReference type="EMBL" id="CAADRA010005562">
    <property type="protein sequence ID" value="VFT91256.1"/>
    <property type="molecule type" value="Genomic_DNA"/>
</dbReference>
<sequence length="346" mass="38240">MMFELGGELVKVEVVHNLMRLIAVGSGDDDEQDMELHRDAVDTYLELMEKPVLPDILVCAMAWVLGEYGYLSEAMHVDEIAECLCELIDRPFENEDVTCSYIHVATKCRRERILGLGAWNLKFVVQGLAQHHYCIKRSIVVHLTQKVDPSPAVVANAPGLVPLVPCRDLWLMRFKGDPSSSRARPLPLTLQGNDRKHFDNARSIVQWLIECGLIASEQALSAMATSELMKVFVKALAQCLDVDDAEIEAGGRTVAHPSFRGMTLNQVASLNYVAIATSLGSRQSRPLPPDALEARPLDKRPRTDTAKQGPSIQTTANHSRGLLNQPKLPASTPNESSEFTYPITTC</sequence>
<keyword evidence="3" id="KW-0653">Protein transport</keyword>
<dbReference type="Proteomes" id="UP000332933">
    <property type="component" value="Unassembled WGS sequence"/>
</dbReference>
<evidence type="ECO:0000256" key="5">
    <source>
        <dbReference type="SAM" id="MobiDB-lite"/>
    </source>
</evidence>
<accession>A0A485L0Z7</accession>
<comment type="subcellular location">
    <subcellularLocation>
        <location evidence="1">Endomembrane system</location>
    </subcellularLocation>
</comment>
<dbReference type="EMBL" id="VJMH01005541">
    <property type="protein sequence ID" value="KAF0694707.1"/>
    <property type="molecule type" value="Genomic_DNA"/>
</dbReference>
<proteinExistence type="predicted"/>
<feature type="compositionally biased region" description="Polar residues" evidence="5">
    <location>
        <begin position="331"/>
        <end position="346"/>
    </location>
</feature>
<dbReference type="InterPro" id="IPR050840">
    <property type="entry name" value="Adaptor_Complx_Large_Subunit"/>
</dbReference>
<dbReference type="GO" id="GO:0015031">
    <property type="term" value="P:protein transport"/>
    <property type="evidence" value="ECO:0007669"/>
    <property type="project" value="UniProtKB-KW"/>
</dbReference>
<dbReference type="OrthoDB" id="29308at2759"/>
<dbReference type="InterPro" id="IPR011989">
    <property type="entry name" value="ARM-like"/>
</dbReference>
<keyword evidence="8" id="KW-1185">Reference proteome</keyword>
<dbReference type="GO" id="GO:0005737">
    <property type="term" value="C:cytoplasm"/>
    <property type="evidence" value="ECO:0007669"/>
    <property type="project" value="UniProtKB-ARBA"/>
</dbReference>
<evidence type="ECO:0000256" key="4">
    <source>
        <dbReference type="ARBA" id="ARBA00023136"/>
    </source>
</evidence>
<dbReference type="GO" id="GO:0012505">
    <property type="term" value="C:endomembrane system"/>
    <property type="evidence" value="ECO:0007669"/>
    <property type="project" value="UniProtKB-SubCell"/>
</dbReference>
<feature type="region of interest" description="Disordered" evidence="5">
    <location>
        <begin position="283"/>
        <end position="346"/>
    </location>
</feature>
<dbReference type="PANTHER" id="PTHR22780">
    <property type="entry name" value="ADAPTIN, ALPHA/GAMMA/EPSILON"/>
    <property type="match status" value="1"/>
</dbReference>
<keyword evidence="4" id="KW-0472">Membrane</keyword>
<evidence type="ECO:0000256" key="3">
    <source>
        <dbReference type="ARBA" id="ARBA00022927"/>
    </source>
</evidence>
<name>A0A485L0Z7_9STRA</name>